<accession>A0A0X8HUQ8</accession>
<gene>
    <name evidence="3" type="ORF">AW171_hschr74118</name>
</gene>
<evidence type="ECO:0000256" key="2">
    <source>
        <dbReference type="SAM" id="Phobius"/>
    </source>
</evidence>
<dbReference type="GeneID" id="28725438"/>
<name>A0A0X8HUQ8_9SACH</name>
<dbReference type="RefSeq" id="XP_017989102.1">
    <property type="nucleotide sequence ID" value="XM_018133735.1"/>
</dbReference>
<dbReference type="EMBL" id="CP014247">
    <property type="protein sequence ID" value="AMD22106.1"/>
    <property type="molecule type" value="Genomic_DNA"/>
</dbReference>
<dbReference type="Proteomes" id="UP000243052">
    <property type="component" value="Chromosome vii"/>
</dbReference>
<feature type="compositionally biased region" description="Basic and acidic residues" evidence="1">
    <location>
        <begin position="233"/>
        <end position="249"/>
    </location>
</feature>
<feature type="transmembrane region" description="Helical" evidence="2">
    <location>
        <begin position="20"/>
        <end position="44"/>
    </location>
</feature>
<keyword evidence="2" id="KW-0812">Transmembrane</keyword>
<evidence type="ECO:0000256" key="1">
    <source>
        <dbReference type="SAM" id="MobiDB-lite"/>
    </source>
</evidence>
<evidence type="ECO:0000313" key="4">
    <source>
        <dbReference type="Proteomes" id="UP000243052"/>
    </source>
</evidence>
<dbReference type="AlphaFoldDB" id="A0A0X8HUQ8"/>
<feature type="region of interest" description="Disordered" evidence="1">
    <location>
        <begin position="206"/>
        <end position="250"/>
    </location>
</feature>
<keyword evidence="4" id="KW-1185">Reference proteome</keyword>
<organism evidence="3 4">
    <name type="scientific">Eremothecium sinecaudum</name>
    <dbReference type="NCBI Taxonomy" id="45286"/>
    <lineage>
        <taxon>Eukaryota</taxon>
        <taxon>Fungi</taxon>
        <taxon>Dikarya</taxon>
        <taxon>Ascomycota</taxon>
        <taxon>Saccharomycotina</taxon>
        <taxon>Saccharomycetes</taxon>
        <taxon>Saccharomycetales</taxon>
        <taxon>Saccharomycetaceae</taxon>
        <taxon>Eremothecium</taxon>
    </lineage>
</organism>
<keyword evidence="2" id="KW-0472">Membrane</keyword>
<feature type="compositionally biased region" description="Basic residues" evidence="1">
    <location>
        <begin position="190"/>
        <end position="199"/>
    </location>
</feature>
<protein>
    <submittedName>
        <fullName evidence="3">HGL234Wp</fullName>
    </submittedName>
</protein>
<keyword evidence="2" id="KW-1133">Transmembrane helix</keyword>
<feature type="region of interest" description="Disordered" evidence="1">
    <location>
        <begin position="180"/>
        <end position="199"/>
    </location>
</feature>
<sequence length="291" mass="32915">MISGLPNTSDIVRYTQIARLIILTLIIVVLFLLTLLIGIVLVHLSTLLSVLIQETAERWPELTSDLLCAKSLDINWTAVLRFLWAELKETVSGRVSSPTLILFGSSVYIYKAFKTRLSSTGSIATEGIKDFDEWEYHVNEQLGKQAGLYPEAQRARLQFQRNKFEPISFNYIEPYDEGDDDFKNSSKTKSTSKKYKGRRGLNSFKKSSKTYTRKGASQNGGFDSSKKSSSSLSKDEEISRKYKGSDTDPQKALVEYSSETKTLIYHAYPPKTAELKAQLTREQVTAQPFLY</sequence>
<evidence type="ECO:0000313" key="3">
    <source>
        <dbReference type="EMBL" id="AMD22106.1"/>
    </source>
</evidence>
<proteinExistence type="predicted"/>
<reference evidence="3 4" key="1">
    <citation type="submission" date="2016-01" db="EMBL/GenBank/DDBJ databases">
        <title>Genome sequence of the yeast Holleya sinecauda.</title>
        <authorList>
            <person name="Dietrich F.S."/>
        </authorList>
    </citation>
    <scope>NUCLEOTIDE SEQUENCE [LARGE SCALE GENOMIC DNA]</scope>
    <source>
        <strain evidence="3 4">ATCC 58844</strain>
    </source>
</reference>